<dbReference type="HOGENOM" id="CLU_2213852_0_0_1"/>
<proteinExistence type="predicted"/>
<evidence type="ECO:0000313" key="4">
    <source>
        <dbReference type="Proteomes" id="UP000002051"/>
    </source>
</evidence>
<dbReference type="Proteomes" id="UP000002051">
    <property type="component" value="Chromosome 6"/>
</dbReference>
<reference evidence="5" key="4">
    <citation type="journal article" date="2018" name="Nat. Plants">
        <title>Whole-genome landscape of Medicago truncatula symbiotic genes.</title>
        <authorList>
            <person name="Pecrix Y."/>
            <person name="Staton S.E."/>
            <person name="Sallet E."/>
            <person name="Lelandais-Briere C."/>
            <person name="Moreau S."/>
            <person name="Carrere S."/>
            <person name="Blein T."/>
            <person name="Jardinaud M.F."/>
            <person name="Latrasse D."/>
            <person name="Zouine M."/>
            <person name="Zahm M."/>
            <person name="Kreplak J."/>
            <person name="Mayjonade B."/>
            <person name="Satge C."/>
            <person name="Perez M."/>
            <person name="Cauet S."/>
            <person name="Marande W."/>
            <person name="Chantry-Darmon C."/>
            <person name="Lopez-Roques C."/>
            <person name="Bouchez O."/>
            <person name="Berard A."/>
            <person name="Debelle F."/>
            <person name="Munos S."/>
            <person name="Bendahmane A."/>
            <person name="Berges H."/>
            <person name="Niebel A."/>
            <person name="Buitink J."/>
            <person name="Frugier F."/>
            <person name="Benhamed M."/>
            <person name="Crespi M."/>
            <person name="Gouzy J."/>
            <person name="Gamas P."/>
        </authorList>
    </citation>
    <scope>NUCLEOTIDE SEQUENCE [LARGE SCALE GENOMIC DNA]</scope>
    <source>
        <strain evidence="5">cv. Jemalong A17</strain>
    </source>
</reference>
<reference evidence="1 4" key="2">
    <citation type="journal article" date="2014" name="BMC Genomics">
        <title>An improved genome release (version Mt4.0) for the model legume Medicago truncatula.</title>
        <authorList>
            <person name="Tang H."/>
            <person name="Krishnakumar V."/>
            <person name="Bidwell S."/>
            <person name="Rosen B."/>
            <person name="Chan A."/>
            <person name="Zhou S."/>
            <person name="Gentzbittel L."/>
            <person name="Childs K.L."/>
            <person name="Yandell M."/>
            <person name="Gundlach H."/>
            <person name="Mayer K.F."/>
            <person name="Schwartz D.C."/>
            <person name="Town C.D."/>
        </authorList>
    </citation>
    <scope>GENOME REANNOTATION</scope>
    <source>
        <strain evidence="1">A17</strain>
        <strain evidence="3 4">cv. Jemalong A17</strain>
    </source>
</reference>
<reference evidence="1 4" key="1">
    <citation type="journal article" date="2011" name="Nature">
        <title>The Medicago genome provides insight into the evolution of rhizobial symbioses.</title>
        <authorList>
            <person name="Young N.D."/>
            <person name="Debelle F."/>
            <person name="Oldroyd G.E."/>
            <person name="Geurts R."/>
            <person name="Cannon S.B."/>
            <person name="Udvardi M.K."/>
            <person name="Benedito V.A."/>
            <person name="Mayer K.F."/>
            <person name="Gouzy J."/>
            <person name="Schoof H."/>
            <person name="Van de Peer Y."/>
            <person name="Proost S."/>
            <person name="Cook D.R."/>
            <person name="Meyers B.C."/>
            <person name="Spannagl M."/>
            <person name="Cheung F."/>
            <person name="De Mita S."/>
            <person name="Krishnakumar V."/>
            <person name="Gundlach H."/>
            <person name="Zhou S."/>
            <person name="Mudge J."/>
            <person name="Bharti A.K."/>
            <person name="Murray J.D."/>
            <person name="Naoumkina M.A."/>
            <person name="Rosen B."/>
            <person name="Silverstein K.A."/>
            <person name="Tang H."/>
            <person name="Rombauts S."/>
            <person name="Zhao P.X."/>
            <person name="Zhou P."/>
            <person name="Barbe V."/>
            <person name="Bardou P."/>
            <person name="Bechner M."/>
            <person name="Bellec A."/>
            <person name="Berger A."/>
            <person name="Berges H."/>
            <person name="Bidwell S."/>
            <person name="Bisseling T."/>
            <person name="Choisne N."/>
            <person name="Couloux A."/>
            <person name="Denny R."/>
            <person name="Deshpande S."/>
            <person name="Dai X."/>
            <person name="Doyle J.J."/>
            <person name="Dudez A.M."/>
            <person name="Farmer A.D."/>
            <person name="Fouteau S."/>
            <person name="Franken C."/>
            <person name="Gibelin C."/>
            <person name="Gish J."/>
            <person name="Goldstein S."/>
            <person name="Gonzalez A.J."/>
            <person name="Green P.J."/>
            <person name="Hallab A."/>
            <person name="Hartog M."/>
            <person name="Hua A."/>
            <person name="Humphray S.J."/>
            <person name="Jeong D.H."/>
            <person name="Jing Y."/>
            <person name="Jocker A."/>
            <person name="Kenton S.M."/>
            <person name="Kim D.J."/>
            <person name="Klee K."/>
            <person name="Lai H."/>
            <person name="Lang C."/>
            <person name="Lin S."/>
            <person name="Macmil S.L."/>
            <person name="Magdelenat G."/>
            <person name="Matthews L."/>
            <person name="McCorrison J."/>
            <person name="Monaghan E.L."/>
            <person name="Mun J.H."/>
            <person name="Najar F.Z."/>
            <person name="Nicholson C."/>
            <person name="Noirot C."/>
            <person name="O'Bleness M."/>
            <person name="Paule C.R."/>
            <person name="Poulain J."/>
            <person name="Prion F."/>
            <person name="Qin B."/>
            <person name="Qu C."/>
            <person name="Retzel E.F."/>
            <person name="Riddle C."/>
            <person name="Sallet E."/>
            <person name="Samain S."/>
            <person name="Samson N."/>
            <person name="Sanders I."/>
            <person name="Saurat O."/>
            <person name="Scarpelli C."/>
            <person name="Schiex T."/>
            <person name="Segurens B."/>
            <person name="Severin A.J."/>
            <person name="Sherrier D.J."/>
            <person name="Shi R."/>
            <person name="Sims S."/>
            <person name="Singer S.R."/>
            <person name="Sinharoy S."/>
            <person name="Sterck L."/>
            <person name="Viollet A."/>
            <person name="Wang B.B."/>
            <person name="Wang K."/>
            <person name="Wang M."/>
            <person name="Wang X."/>
            <person name="Warfsmann J."/>
            <person name="Weissenbach J."/>
            <person name="White D.D."/>
            <person name="White J.D."/>
            <person name="Wiley G.B."/>
            <person name="Wincker P."/>
            <person name="Xing Y."/>
            <person name="Yang L."/>
            <person name="Yao Z."/>
            <person name="Ying F."/>
            <person name="Zhai J."/>
            <person name="Zhou L."/>
            <person name="Zuber A."/>
            <person name="Denarie J."/>
            <person name="Dixon R.A."/>
            <person name="May G.D."/>
            <person name="Schwartz D.C."/>
            <person name="Rogers J."/>
            <person name="Quetier F."/>
            <person name="Town C.D."/>
            <person name="Roe B.A."/>
        </authorList>
    </citation>
    <scope>NUCLEOTIDE SEQUENCE [LARGE SCALE GENOMIC DNA]</scope>
    <source>
        <strain evidence="1">A17</strain>
        <strain evidence="3 4">cv. Jemalong A17</strain>
    </source>
</reference>
<evidence type="ECO:0000313" key="2">
    <source>
        <dbReference type="EMBL" id="RHN51315.1"/>
    </source>
</evidence>
<accession>A0A072U8G2</accession>
<dbReference type="EMBL" id="CM001222">
    <property type="protein sequence ID" value="KEH26064.1"/>
    <property type="molecule type" value="Genomic_DNA"/>
</dbReference>
<gene>
    <name evidence="1" type="ordered locus">MTR_6g043440</name>
    <name evidence="2" type="ORF">MtrunA17_Chr6g0467241</name>
</gene>
<dbReference type="Proteomes" id="UP000265566">
    <property type="component" value="Chromosome 6"/>
</dbReference>
<dbReference type="AlphaFoldDB" id="A0A072U8G2"/>
<evidence type="ECO:0000313" key="5">
    <source>
        <dbReference type="Proteomes" id="UP000265566"/>
    </source>
</evidence>
<name>A0A072U8G2_MEDTR</name>
<dbReference type="EMBL" id="PSQE01000006">
    <property type="protein sequence ID" value="RHN51315.1"/>
    <property type="molecule type" value="Genomic_DNA"/>
</dbReference>
<reference evidence="3" key="3">
    <citation type="submission" date="2015-04" db="UniProtKB">
        <authorList>
            <consortium name="EnsemblPlants"/>
        </authorList>
    </citation>
    <scope>IDENTIFICATION</scope>
    <source>
        <strain evidence="3">cv. Jemalong A17</strain>
    </source>
</reference>
<sequence length="107" mass="11983">MVGSSGSGKVRWFPKKSLIASLSKQMVLPLTVVVKDKICIELFQKVQVNLGVRLKEFGPLAVHKHVKDVLVFTIWFNVKDFPRPGLVLVHFEEPGILAFGWESALVI</sequence>
<dbReference type="EnsemblPlants" id="KEH26064">
    <property type="protein sequence ID" value="KEH26064"/>
    <property type="gene ID" value="MTR_6g043440"/>
</dbReference>
<keyword evidence="4" id="KW-1185">Reference proteome</keyword>
<organism evidence="1 4">
    <name type="scientific">Medicago truncatula</name>
    <name type="common">Barrel medic</name>
    <name type="synonym">Medicago tribuloides</name>
    <dbReference type="NCBI Taxonomy" id="3880"/>
    <lineage>
        <taxon>Eukaryota</taxon>
        <taxon>Viridiplantae</taxon>
        <taxon>Streptophyta</taxon>
        <taxon>Embryophyta</taxon>
        <taxon>Tracheophyta</taxon>
        <taxon>Spermatophyta</taxon>
        <taxon>Magnoliopsida</taxon>
        <taxon>eudicotyledons</taxon>
        <taxon>Gunneridae</taxon>
        <taxon>Pentapetalae</taxon>
        <taxon>rosids</taxon>
        <taxon>fabids</taxon>
        <taxon>Fabales</taxon>
        <taxon>Fabaceae</taxon>
        <taxon>Papilionoideae</taxon>
        <taxon>50 kb inversion clade</taxon>
        <taxon>NPAAA clade</taxon>
        <taxon>Hologalegina</taxon>
        <taxon>IRL clade</taxon>
        <taxon>Trifolieae</taxon>
        <taxon>Medicago</taxon>
    </lineage>
</organism>
<reference evidence="2" key="5">
    <citation type="journal article" date="2018" name="Nat. Plants">
        <title>Whole-genome landscape of Medicago truncatula symbiotic genes.</title>
        <authorList>
            <person name="Pecrix Y."/>
            <person name="Gamas P."/>
            <person name="Carrere S."/>
        </authorList>
    </citation>
    <scope>NUCLEOTIDE SEQUENCE</scope>
    <source>
        <tissue evidence="2">Leaves</tissue>
    </source>
</reference>
<evidence type="ECO:0000313" key="3">
    <source>
        <dbReference type="EnsemblPlants" id="KEH26064"/>
    </source>
</evidence>
<evidence type="ECO:0000313" key="1">
    <source>
        <dbReference type="EMBL" id="KEH26064.1"/>
    </source>
</evidence>
<protein>
    <submittedName>
        <fullName evidence="1 3">Uncharacterized protein</fullName>
    </submittedName>
</protein>
<dbReference type="Gramene" id="rna35737">
    <property type="protein sequence ID" value="RHN51315.1"/>
    <property type="gene ID" value="gene35737"/>
</dbReference>